<dbReference type="GO" id="GO:0000160">
    <property type="term" value="P:phosphorelay signal transduction system"/>
    <property type="evidence" value="ECO:0007669"/>
    <property type="project" value="InterPro"/>
</dbReference>
<sequence>MSLRLVLADDNYLVREGMRRLLDEGDEVTTVGTAASAPALLLRVRDLRPDVVLTDIRMPPTFTTDGITAALQLRAEHPDVGVVVLSQHADASYASALFAQGTGGLAYLLKDRVGDREELIRALEAVHTGGSVVDPQVVDALLAAGRRAAGSPVRDLSQREVDVLRGMAEGRTNGAIAASLHVSESAVSKHVASVFAKLGLHESPDTDRRVRAVLTWVEHRPGPGA</sequence>
<dbReference type="InterPro" id="IPR001789">
    <property type="entry name" value="Sig_transdc_resp-reg_receiver"/>
</dbReference>
<dbReference type="Proteomes" id="UP000007517">
    <property type="component" value="Chromosome"/>
</dbReference>
<dbReference type="GO" id="GO:0006355">
    <property type="term" value="P:regulation of DNA-templated transcription"/>
    <property type="evidence" value="ECO:0007669"/>
    <property type="project" value="InterPro"/>
</dbReference>
<evidence type="ECO:0000256" key="4">
    <source>
        <dbReference type="ARBA" id="ARBA00023163"/>
    </source>
</evidence>
<dbReference type="PANTHER" id="PTHR43214:SF24">
    <property type="entry name" value="TRANSCRIPTIONAL REGULATORY PROTEIN NARL-RELATED"/>
    <property type="match status" value="1"/>
</dbReference>
<dbReference type="InterPro" id="IPR058245">
    <property type="entry name" value="NreC/VraR/RcsB-like_REC"/>
</dbReference>
<accession>H6RX93</accession>
<dbReference type="InterPro" id="IPR000792">
    <property type="entry name" value="Tscrpt_reg_LuxR_C"/>
</dbReference>
<evidence type="ECO:0000256" key="1">
    <source>
        <dbReference type="ARBA" id="ARBA00022553"/>
    </source>
</evidence>
<keyword evidence="4" id="KW-0804">Transcription</keyword>
<dbReference type="SMART" id="SM00448">
    <property type="entry name" value="REC"/>
    <property type="match status" value="1"/>
</dbReference>
<protein>
    <submittedName>
        <fullName evidence="8">Two component response regulator containing a CheY-like receiver domain and an HTH DNA-binding domain</fullName>
    </submittedName>
</protein>
<dbReference type="InterPro" id="IPR011006">
    <property type="entry name" value="CheY-like_superfamily"/>
</dbReference>
<dbReference type="PRINTS" id="PR00038">
    <property type="entry name" value="HTHLUXR"/>
</dbReference>
<feature type="domain" description="Response regulatory" evidence="7">
    <location>
        <begin position="4"/>
        <end position="125"/>
    </location>
</feature>
<gene>
    <name evidence="8" type="ordered locus">BLASA_3873</name>
</gene>
<dbReference type="EMBL" id="FO117623">
    <property type="protein sequence ID" value="CCG04704.1"/>
    <property type="molecule type" value="Genomic_DNA"/>
</dbReference>
<proteinExistence type="predicted"/>
<dbReference type="GO" id="GO:0003677">
    <property type="term" value="F:DNA binding"/>
    <property type="evidence" value="ECO:0007669"/>
    <property type="project" value="UniProtKB-KW"/>
</dbReference>
<dbReference type="PANTHER" id="PTHR43214">
    <property type="entry name" value="TWO-COMPONENT RESPONSE REGULATOR"/>
    <property type="match status" value="1"/>
</dbReference>
<evidence type="ECO:0000259" key="6">
    <source>
        <dbReference type="PROSITE" id="PS50043"/>
    </source>
</evidence>
<evidence type="ECO:0000256" key="3">
    <source>
        <dbReference type="ARBA" id="ARBA00023125"/>
    </source>
</evidence>
<feature type="domain" description="HTH luxR-type" evidence="6">
    <location>
        <begin position="149"/>
        <end position="214"/>
    </location>
</feature>
<dbReference type="Gene3D" id="3.40.50.2300">
    <property type="match status" value="1"/>
</dbReference>
<dbReference type="OrthoDB" id="9808843at2"/>
<feature type="modified residue" description="4-aspartylphosphate" evidence="5">
    <location>
        <position position="55"/>
    </location>
</feature>
<dbReference type="eggNOG" id="COG2197">
    <property type="taxonomic scope" value="Bacteria"/>
</dbReference>
<dbReference type="KEGG" id="bsd:BLASA_3873"/>
<dbReference type="PROSITE" id="PS50110">
    <property type="entry name" value="RESPONSE_REGULATORY"/>
    <property type="match status" value="1"/>
</dbReference>
<dbReference type="CDD" id="cd06170">
    <property type="entry name" value="LuxR_C_like"/>
    <property type="match status" value="1"/>
</dbReference>
<reference evidence="8 9" key="1">
    <citation type="journal article" date="2012" name="J. Bacteriol.">
        <title>Genome Sequence of Blastococcus saxobsidens DD2, a Stone-Inhabiting Bacterium.</title>
        <authorList>
            <person name="Chouaia B."/>
            <person name="Crotti E."/>
            <person name="Brusetti L."/>
            <person name="Daffonchio D."/>
            <person name="Essoussi I."/>
            <person name="Nouioui I."/>
            <person name="Sbissi I."/>
            <person name="Ghodhbane-Gtari F."/>
            <person name="Gtari M."/>
            <person name="Vacherie B."/>
            <person name="Barbe V."/>
            <person name="Medigue C."/>
            <person name="Gury J."/>
            <person name="Pujic P."/>
            <person name="Normand P."/>
        </authorList>
    </citation>
    <scope>NUCLEOTIDE SEQUENCE [LARGE SCALE GENOMIC DNA]</scope>
    <source>
        <strain evidence="8 9">DD2</strain>
    </source>
</reference>
<evidence type="ECO:0000259" key="7">
    <source>
        <dbReference type="PROSITE" id="PS50110"/>
    </source>
</evidence>
<organism evidence="8 9">
    <name type="scientific">Blastococcus saxobsidens (strain DD2)</name>
    <dbReference type="NCBI Taxonomy" id="1146883"/>
    <lineage>
        <taxon>Bacteria</taxon>
        <taxon>Bacillati</taxon>
        <taxon>Actinomycetota</taxon>
        <taxon>Actinomycetes</taxon>
        <taxon>Geodermatophilales</taxon>
        <taxon>Geodermatophilaceae</taxon>
        <taxon>Blastococcus</taxon>
    </lineage>
</organism>
<reference evidence="9" key="2">
    <citation type="submission" date="2012-02" db="EMBL/GenBank/DDBJ databases">
        <title>Complete genome sequence of Blastococcus saxobsidens strain DD2.</title>
        <authorList>
            <person name="Genoscope."/>
        </authorList>
    </citation>
    <scope>NUCLEOTIDE SEQUENCE [LARGE SCALE GENOMIC DNA]</scope>
    <source>
        <strain evidence="9">DD2</strain>
    </source>
</reference>
<dbReference type="SUPFAM" id="SSF46894">
    <property type="entry name" value="C-terminal effector domain of the bipartite response regulators"/>
    <property type="match status" value="1"/>
</dbReference>
<evidence type="ECO:0000256" key="5">
    <source>
        <dbReference type="PROSITE-ProRule" id="PRU00169"/>
    </source>
</evidence>
<dbReference type="InterPro" id="IPR016032">
    <property type="entry name" value="Sig_transdc_resp-reg_C-effctor"/>
</dbReference>
<dbReference type="InterPro" id="IPR039420">
    <property type="entry name" value="WalR-like"/>
</dbReference>
<keyword evidence="2" id="KW-0805">Transcription regulation</keyword>
<keyword evidence="1 5" id="KW-0597">Phosphoprotein</keyword>
<keyword evidence="9" id="KW-1185">Reference proteome</keyword>
<dbReference type="Pfam" id="PF00196">
    <property type="entry name" value="GerE"/>
    <property type="match status" value="1"/>
</dbReference>
<dbReference type="AlphaFoldDB" id="H6RX93"/>
<keyword evidence="3 8" id="KW-0238">DNA-binding</keyword>
<dbReference type="STRING" id="1146883.BLASA_3873"/>
<name>H6RX93_BLASD</name>
<evidence type="ECO:0000256" key="2">
    <source>
        <dbReference type="ARBA" id="ARBA00023015"/>
    </source>
</evidence>
<dbReference type="SUPFAM" id="SSF52172">
    <property type="entry name" value="CheY-like"/>
    <property type="match status" value="1"/>
</dbReference>
<dbReference type="Pfam" id="PF00072">
    <property type="entry name" value="Response_reg"/>
    <property type="match status" value="1"/>
</dbReference>
<dbReference type="RefSeq" id="WP_014377579.1">
    <property type="nucleotide sequence ID" value="NC_016943.1"/>
</dbReference>
<dbReference type="HOGENOM" id="CLU_000445_90_0_11"/>
<evidence type="ECO:0000313" key="9">
    <source>
        <dbReference type="Proteomes" id="UP000007517"/>
    </source>
</evidence>
<dbReference type="PROSITE" id="PS50043">
    <property type="entry name" value="HTH_LUXR_2"/>
    <property type="match status" value="1"/>
</dbReference>
<dbReference type="CDD" id="cd17535">
    <property type="entry name" value="REC_NarL-like"/>
    <property type="match status" value="1"/>
</dbReference>
<evidence type="ECO:0000313" key="8">
    <source>
        <dbReference type="EMBL" id="CCG04704.1"/>
    </source>
</evidence>
<dbReference type="SMART" id="SM00421">
    <property type="entry name" value="HTH_LUXR"/>
    <property type="match status" value="1"/>
</dbReference>